<dbReference type="EMBL" id="KB445797">
    <property type="protein sequence ID" value="EMD37134.1"/>
    <property type="molecule type" value="Genomic_DNA"/>
</dbReference>
<organism evidence="2 3">
    <name type="scientific">Ceriporiopsis subvermispora (strain B)</name>
    <name type="common">White-rot fungus</name>
    <name type="synonym">Gelatoporia subvermispora</name>
    <dbReference type="NCBI Taxonomy" id="914234"/>
    <lineage>
        <taxon>Eukaryota</taxon>
        <taxon>Fungi</taxon>
        <taxon>Dikarya</taxon>
        <taxon>Basidiomycota</taxon>
        <taxon>Agaricomycotina</taxon>
        <taxon>Agaricomycetes</taxon>
        <taxon>Polyporales</taxon>
        <taxon>Gelatoporiaceae</taxon>
        <taxon>Gelatoporia</taxon>
    </lineage>
</organism>
<evidence type="ECO:0000259" key="1">
    <source>
        <dbReference type="PROSITE" id="PS50097"/>
    </source>
</evidence>
<protein>
    <recommendedName>
        <fullName evidence="1">BTB domain-containing protein</fullName>
    </recommendedName>
</protein>
<dbReference type="SMART" id="SM00225">
    <property type="entry name" value="BTB"/>
    <property type="match status" value="1"/>
</dbReference>
<reference evidence="2 3" key="1">
    <citation type="journal article" date="2012" name="Proc. Natl. Acad. Sci. U.S.A.">
        <title>Comparative genomics of Ceriporiopsis subvermispora and Phanerochaete chrysosporium provide insight into selective ligninolysis.</title>
        <authorList>
            <person name="Fernandez-Fueyo E."/>
            <person name="Ruiz-Duenas F.J."/>
            <person name="Ferreira P."/>
            <person name="Floudas D."/>
            <person name="Hibbett D.S."/>
            <person name="Canessa P."/>
            <person name="Larrondo L.F."/>
            <person name="James T.Y."/>
            <person name="Seelenfreund D."/>
            <person name="Lobos S."/>
            <person name="Polanco R."/>
            <person name="Tello M."/>
            <person name="Honda Y."/>
            <person name="Watanabe T."/>
            <person name="Watanabe T."/>
            <person name="Ryu J.S."/>
            <person name="Kubicek C.P."/>
            <person name="Schmoll M."/>
            <person name="Gaskell J."/>
            <person name="Hammel K.E."/>
            <person name="St John F.J."/>
            <person name="Vanden Wymelenberg A."/>
            <person name="Sabat G."/>
            <person name="Splinter BonDurant S."/>
            <person name="Syed K."/>
            <person name="Yadav J.S."/>
            <person name="Doddapaneni H."/>
            <person name="Subramanian V."/>
            <person name="Lavin J.L."/>
            <person name="Oguiza J.A."/>
            <person name="Perez G."/>
            <person name="Pisabarro A.G."/>
            <person name="Ramirez L."/>
            <person name="Santoyo F."/>
            <person name="Master E."/>
            <person name="Coutinho P.M."/>
            <person name="Henrissat B."/>
            <person name="Lombard V."/>
            <person name="Magnuson J.K."/>
            <person name="Kuees U."/>
            <person name="Hori C."/>
            <person name="Igarashi K."/>
            <person name="Samejima M."/>
            <person name="Held B.W."/>
            <person name="Barry K.W."/>
            <person name="LaButti K.M."/>
            <person name="Lapidus A."/>
            <person name="Lindquist E.A."/>
            <person name="Lucas S.M."/>
            <person name="Riley R."/>
            <person name="Salamov A.A."/>
            <person name="Hoffmeister D."/>
            <person name="Schwenk D."/>
            <person name="Hadar Y."/>
            <person name="Yarden O."/>
            <person name="de Vries R.P."/>
            <person name="Wiebenga A."/>
            <person name="Stenlid J."/>
            <person name="Eastwood D."/>
            <person name="Grigoriev I.V."/>
            <person name="Berka R.M."/>
            <person name="Blanchette R.A."/>
            <person name="Kersten P."/>
            <person name="Martinez A.T."/>
            <person name="Vicuna R."/>
            <person name="Cullen D."/>
        </authorList>
    </citation>
    <scope>NUCLEOTIDE SEQUENCE [LARGE SCALE GENOMIC DNA]</scope>
    <source>
        <strain evidence="2 3">B</strain>
    </source>
</reference>
<accession>M2PLC4</accession>
<name>M2PLC4_CERS8</name>
<dbReference type="PROSITE" id="PS50097">
    <property type="entry name" value="BTB"/>
    <property type="match status" value="1"/>
</dbReference>
<dbReference type="STRING" id="914234.M2PLC4"/>
<dbReference type="OrthoDB" id="2797179at2759"/>
<dbReference type="InterPro" id="IPR000210">
    <property type="entry name" value="BTB/POZ_dom"/>
</dbReference>
<proteinExistence type="predicted"/>
<keyword evidence="3" id="KW-1185">Reference proteome</keyword>
<gene>
    <name evidence="2" type="ORF">CERSUDRAFT_124100</name>
</gene>
<dbReference type="CDD" id="cd18186">
    <property type="entry name" value="BTB_POZ_ZBTB_KLHL-like"/>
    <property type="match status" value="1"/>
</dbReference>
<sequence length="318" mass="35476">MSASSAAPAPFDDQNQSADIIIRSSDGVCFYVHKLIISQASPIFHDMFLIPQPVSGDDEGFTKRPMVDMIEESKIWDIILRICYPVPKPLVSCLHDIHAILEAARKYQIEVVSQEMRRTLLLPLVLERHPCRVYALACIYNLPDIAQAAARNTLHQPFLEDEAELPELVLMTGLQYHQLLQYRKKCQEVVATLTALGPFWTWAGCHIVGGPVFGFGAIPPCTQCTKGTSRVGAQKIPEFIKQYVRSAAKVLEDTPYGAAVCTRPVLEPAMTSASRCDKCREKSIGRILDIATTFAKQIDDRLNEIKFPVTRDVRPSGH</sequence>
<feature type="domain" description="BTB" evidence="1">
    <location>
        <begin position="18"/>
        <end position="84"/>
    </location>
</feature>
<evidence type="ECO:0000313" key="2">
    <source>
        <dbReference type="EMBL" id="EMD37134.1"/>
    </source>
</evidence>
<dbReference type="Pfam" id="PF00651">
    <property type="entry name" value="BTB"/>
    <property type="match status" value="1"/>
</dbReference>
<dbReference type="AlphaFoldDB" id="M2PLC4"/>
<dbReference type="InterPro" id="IPR011333">
    <property type="entry name" value="SKP1/BTB/POZ_sf"/>
</dbReference>
<dbReference type="HOGENOM" id="CLU_052397_0_0_1"/>
<dbReference type="SUPFAM" id="SSF54695">
    <property type="entry name" value="POZ domain"/>
    <property type="match status" value="1"/>
</dbReference>
<dbReference type="Gene3D" id="3.30.710.10">
    <property type="entry name" value="Potassium Channel Kv1.1, Chain A"/>
    <property type="match status" value="1"/>
</dbReference>
<dbReference type="Proteomes" id="UP000016930">
    <property type="component" value="Unassembled WGS sequence"/>
</dbReference>
<evidence type="ECO:0000313" key="3">
    <source>
        <dbReference type="Proteomes" id="UP000016930"/>
    </source>
</evidence>